<protein>
    <submittedName>
        <fullName evidence="1">Uncharacterized protein</fullName>
    </submittedName>
</protein>
<organism evidence="1 2">
    <name type="scientific">Mucilaginibacter polytrichastri</name>
    <dbReference type="NCBI Taxonomy" id="1302689"/>
    <lineage>
        <taxon>Bacteria</taxon>
        <taxon>Pseudomonadati</taxon>
        <taxon>Bacteroidota</taxon>
        <taxon>Sphingobacteriia</taxon>
        <taxon>Sphingobacteriales</taxon>
        <taxon>Sphingobacteriaceae</taxon>
        <taxon>Mucilaginibacter</taxon>
    </lineage>
</organism>
<dbReference type="EMBL" id="MPPL01000001">
    <property type="protein sequence ID" value="OKS87277.1"/>
    <property type="molecule type" value="Genomic_DNA"/>
</dbReference>
<gene>
    <name evidence="1" type="ORF">RG47T_2736</name>
</gene>
<comment type="caution">
    <text evidence="1">The sequence shown here is derived from an EMBL/GenBank/DDBJ whole genome shotgun (WGS) entry which is preliminary data.</text>
</comment>
<evidence type="ECO:0000313" key="1">
    <source>
        <dbReference type="EMBL" id="OKS87277.1"/>
    </source>
</evidence>
<dbReference type="AlphaFoldDB" id="A0A1Q5ZZV6"/>
<name>A0A1Q5ZZV6_9SPHI</name>
<reference evidence="1 2" key="1">
    <citation type="submission" date="2016-11" db="EMBL/GenBank/DDBJ databases">
        <title>Whole Genome Sequencing of Mucilaginibacter polytrichastri RG4-7(T) isolated from the moss sample.</title>
        <authorList>
            <person name="Li Y."/>
        </authorList>
    </citation>
    <scope>NUCLEOTIDE SEQUENCE [LARGE SCALE GENOMIC DNA]</scope>
    <source>
        <strain evidence="1 2">RG4-7</strain>
    </source>
</reference>
<dbReference type="OrthoDB" id="903892at2"/>
<accession>A0A1Q5ZZV6</accession>
<dbReference type="RefSeq" id="WP_074489919.1">
    <property type="nucleotide sequence ID" value="NZ_FPAM01000015.1"/>
</dbReference>
<evidence type="ECO:0000313" key="2">
    <source>
        <dbReference type="Proteomes" id="UP000186720"/>
    </source>
</evidence>
<dbReference type="STRING" id="1302689.RG47T_2736"/>
<dbReference type="Proteomes" id="UP000186720">
    <property type="component" value="Unassembled WGS sequence"/>
</dbReference>
<proteinExistence type="predicted"/>
<keyword evidence="2" id="KW-1185">Reference proteome</keyword>
<sequence length="364" mass="40598">MPIQLSYNPNLVKPFHNGSWVGLGFNLTAGGSITRVVNDKPDDCSWYNSSVLFTNEVHGGFFYNHGFMASAAWASSGNLTNAINDLRNYGLKNITQNYGYFVVKDYAPDEFSFTIGELSGTFYMDENGNFKVRCNEKVKVVIGSGDILSVPTPPLPGTPAFGSLPAIPPTPLPNQTYLNRITLIDTKGVQYVFGGAANSIEFGTTCPKTWYITSITTTNGKTINYSYQAGQAVSYNLPGYYGTYQDGLGGRIIFQEPTPAVKSEYLKEIRTDDQVITFFSSYNNPNEFSKLDSIKVNSLSNGSEVWNFAFEYINTPMDRLKLVDFYQKDLNGQTNNKYAFTYNALQIQEIKFVRMQCCQMGHLL</sequence>